<keyword evidence="1" id="KW-1133">Transmembrane helix</keyword>
<feature type="transmembrane region" description="Helical" evidence="1">
    <location>
        <begin position="42"/>
        <end position="63"/>
    </location>
</feature>
<feature type="transmembrane region" description="Helical" evidence="1">
    <location>
        <begin position="69"/>
        <end position="90"/>
    </location>
</feature>
<gene>
    <name evidence="2" type="ORF">TQ39_07570</name>
</gene>
<dbReference type="GeneID" id="42856468"/>
<keyword evidence="1" id="KW-0472">Membrane</keyword>
<protein>
    <submittedName>
        <fullName evidence="2">Uncharacterized protein</fullName>
    </submittedName>
</protein>
<dbReference type="Proteomes" id="UP000032483">
    <property type="component" value="Unassembled WGS sequence"/>
</dbReference>
<evidence type="ECO:0000256" key="1">
    <source>
        <dbReference type="SAM" id="Phobius"/>
    </source>
</evidence>
<dbReference type="RefSeq" id="WP_050005096.1">
    <property type="nucleotide sequence ID" value="NZ_JXXK01000008.1"/>
</dbReference>
<evidence type="ECO:0000313" key="2">
    <source>
        <dbReference type="EMBL" id="KJF40249.1"/>
    </source>
</evidence>
<reference evidence="2" key="1">
    <citation type="submission" date="2015-02" db="EMBL/GenBank/DDBJ databases">
        <title>A novel member of the family Ruminococcaceae isolated from human feces.</title>
        <authorList>
            <person name="Shkoporov A.N."/>
            <person name="Chaplin A.V."/>
            <person name="Motuzova O.V."/>
            <person name="Kafarskaia L.I."/>
            <person name="Khokhlova E.V."/>
            <person name="Efimov B.A."/>
        </authorList>
    </citation>
    <scope>NUCLEOTIDE SEQUENCE [LARGE SCALE GENOMIC DNA]</scope>
    <source>
        <strain evidence="2">585-1</strain>
    </source>
</reference>
<feature type="transmembrane region" description="Helical" evidence="1">
    <location>
        <begin position="13"/>
        <end position="30"/>
    </location>
</feature>
<keyword evidence="3" id="KW-1185">Reference proteome</keyword>
<proteinExistence type="predicted"/>
<dbReference type="EMBL" id="JXXK01000008">
    <property type="protein sequence ID" value="KJF40249.1"/>
    <property type="molecule type" value="Genomic_DNA"/>
</dbReference>
<name>A0A0D8J0H9_9FIRM</name>
<dbReference type="AlphaFoldDB" id="A0A0D8J0H9"/>
<organism evidence="2 3">
    <name type="scientific">Ruthenibacterium lactatiformans</name>
    <dbReference type="NCBI Taxonomy" id="1550024"/>
    <lineage>
        <taxon>Bacteria</taxon>
        <taxon>Bacillati</taxon>
        <taxon>Bacillota</taxon>
        <taxon>Clostridia</taxon>
        <taxon>Eubacteriales</taxon>
        <taxon>Oscillospiraceae</taxon>
        <taxon>Ruthenibacterium</taxon>
    </lineage>
</organism>
<accession>A0A0D8J0H9</accession>
<keyword evidence="1" id="KW-0812">Transmembrane</keyword>
<comment type="caution">
    <text evidence="2">The sequence shown here is derived from an EMBL/GenBank/DDBJ whole genome shotgun (WGS) entry which is preliminary data.</text>
</comment>
<evidence type="ECO:0000313" key="3">
    <source>
        <dbReference type="Proteomes" id="UP000032483"/>
    </source>
</evidence>
<sequence length="213" mass="24487">MPSLEIFHSIPEILSYFFPGFVSISIFLFLSSNELEYSHINVYSICISYAIKVLIDSILYKFNLIYTTGLIYVIYLCFGVVSGYIVYCIYRNPKIKKALSKFANKSQNNNIWNDIIDHKFGTSLILYPSFNNDSYIVGTLVEYEENGTESWFALQDYYVYENGNKRASSDDYSYPAIIAVQLSHIDHVEILYPSENSEVVMTYNLQTSSKAAE</sequence>